<dbReference type="Gene3D" id="1.10.10.10">
    <property type="entry name" value="Winged helix-like DNA-binding domain superfamily/Winged helix DNA-binding domain"/>
    <property type="match status" value="1"/>
</dbReference>
<evidence type="ECO:0000259" key="3">
    <source>
        <dbReference type="Pfam" id="PF02981"/>
    </source>
</evidence>
<evidence type="ECO:0000313" key="9">
    <source>
        <dbReference type="Proteomes" id="UP000250153"/>
    </source>
</evidence>
<accession>A0AAD0L0V3</accession>
<sequence length="592" mass="67907">MKYRTFGWVQNPSDFEKLKKTVEVFDPSSNQYTKLKRYIIQDVIFFDEDKKRLQSMLDNEICEFSYYDLVGTSVNKKHKSPRRRSDAVANSLLQITILPQSANTKGKLYTDNWTSDGYLRWAVSLGFVRYNRETDTFSITESGKKLSKVAANSTEEHNILTNALLGYPPATRVLSLLAESKRSLTKFYIGNQLGFVGEKGFSSYDESLMIDWLKSTNSKEEQKKIRSDVEGTSDKYARMIANWLSKLGLVKKTTSKYQNFQGNDITGFQEFSITGPGLHAFNQSIGSSKKTVKTKFIMWEFLAIGGKKDNEQTRDFIRTRRALTIKLLKNHHTIDSLLNALKNSGIPEEKETLIADLNKLISFGLRIKLSGNKVSLLDKIHDFSIPNQTFTPAESDISSEKLKNHFRRITDLPEKYINLLDIAFDKDRNRDFEIITASLFKEGYGLSSIHLGGQNKPDGVIYNDNFGIILDTKAYGKGYGKYISQIDEMVRYIQDNQERDTFRNPNRWWENFSEFIPKDSYYYLWVSGKFLPTFTEQLKQTNHRSHVNGGGLEVQQLLLGADAVMKGNLDVNDLPKYMKNEVIRFSSSESKI</sequence>
<keyword evidence="8" id="KW-1185">Reference proteome</keyword>
<evidence type="ECO:0000313" key="6">
    <source>
        <dbReference type="EMBL" id="AWZ38996.1"/>
    </source>
</evidence>
<keyword evidence="1" id="KW-0378">Hydrolase</keyword>
<dbReference type="InterPro" id="IPR036390">
    <property type="entry name" value="WH_DNA-bd_sf"/>
</dbReference>
<dbReference type="InterPro" id="IPR031655">
    <property type="entry name" value="FokI_D3"/>
</dbReference>
<dbReference type="CDD" id="cd22327">
    <property type="entry name" value="FokI_nuclease-like"/>
    <property type="match status" value="1"/>
</dbReference>
<evidence type="ECO:0000259" key="4">
    <source>
        <dbReference type="Pfam" id="PF09254"/>
    </source>
</evidence>
<gene>
    <name evidence="7" type="ORF">CPQ89_02380</name>
    <name evidence="6" type="ORF">CPS94_08715</name>
</gene>
<keyword evidence="6" id="KW-0540">Nuclease</keyword>
<dbReference type="Gene3D" id="3.90.241.10">
    <property type="entry name" value="Foki Restriction Endonuclease, Chain A, domain 1"/>
    <property type="match status" value="1"/>
</dbReference>
<dbReference type="Proteomes" id="UP000250153">
    <property type="component" value="Chromosome"/>
</dbReference>
<dbReference type="Proteomes" id="UP000250143">
    <property type="component" value="Chromosome"/>
</dbReference>
<dbReference type="Pfam" id="PF09254">
    <property type="entry name" value="FokI_cleav_dom"/>
    <property type="match status" value="1"/>
</dbReference>
<evidence type="ECO:0000313" key="8">
    <source>
        <dbReference type="Proteomes" id="UP000250143"/>
    </source>
</evidence>
<name>A0AAD0L0V3_9LACO</name>
<dbReference type="Gene3D" id="3.40.91.30">
    <property type="match status" value="1"/>
</dbReference>
<dbReference type="InterPro" id="IPR036388">
    <property type="entry name" value="WH-like_DNA-bd_sf"/>
</dbReference>
<dbReference type="Pfam" id="PF02981">
    <property type="entry name" value="FokI_D1"/>
    <property type="match status" value="1"/>
</dbReference>
<evidence type="ECO:0000259" key="5">
    <source>
        <dbReference type="Pfam" id="PF16902"/>
    </source>
</evidence>
<dbReference type="Pfam" id="PF02980">
    <property type="entry name" value="FokI_dom_2"/>
    <property type="match status" value="1"/>
</dbReference>
<dbReference type="GO" id="GO:0003677">
    <property type="term" value="F:DNA binding"/>
    <property type="evidence" value="ECO:0007669"/>
    <property type="project" value="InterPro"/>
</dbReference>
<dbReference type="EMBL" id="CP023565">
    <property type="protein sequence ID" value="AWZ38996.1"/>
    <property type="molecule type" value="Genomic_DNA"/>
</dbReference>
<dbReference type="GO" id="GO:0009036">
    <property type="term" value="F:type II site-specific deoxyribonuclease activity"/>
    <property type="evidence" value="ECO:0007669"/>
    <property type="project" value="InterPro"/>
</dbReference>
<dbReference type="KEGG" id="lmur:CPS94_08715"/>
<feature type="domain" description="FokI recognition" evidence="3">
    <location>
        <begin position="4"/>
        <end position="148"/>
    </location>
</feature>
<dbReference type="InterPro" id="IPR004233">
    <property type="entry name" value="FokI_D2"/>
</dbReference>
<reference evidence="8 9" key="1">
    <citation type="submission" date="2017-09" db="EMBL/GenBank/DDBJ databases">
        <title>Predominant Lactobacillus spp. isolated from feces of mice subjected to short-term calorie restriction.</title>
        <authorList>
            <person name="Zhang C."/>
            <person name="Zhao L."/>
            <person name="Pan F."/>
        </authorList>
    </citation>
    <scope>NUCLEOTIDE SEQUENCE [LARGE SCALE GENOMIC DNA]</scope>
    <source>
        <strain evidence="7 8">CR141</strain>
        <strain evidence="6 9">CR147</strain>
    </source>
</reference>
<dbReference type="InterPro" id="IPR015334">
    <property type="entry name" value="FokI_cleavage_dom"/>
</dbReference>
<evidence type="ECO:0000313" key="7">
    <source>
        <dbReference type="EMBL" id="AWZ39967.1"/>
    </source>
</evidence>
<dbReference type="EMBL" id="CP023566">
    <property type="protein sequence ID" value="AWZ39967.1"/>
    <property type="molecule type" value="Genomic_DNA"/>
</dbReference>
<proteinExistence type="predicted"/>
<dbReference type="InterPro" id="IPR044945">
    <property type="entry name" value="FokI_dom_1_2"/>
</dbReference>
<organism evidence="6 9">
    <name type="scientific">Ligilactobacillus murinus</name>
    <dbReference type="NCBI Taxonomy" id="1622"/>
    <lineage>
        <taxon>Bacteria</taxon>
        <taxon>Bacillati</taxon>
        <taxon>Bacillota</taxon>
        <taxon>Bacilli</taxon>
        <taxon>Lactobacillales</taxon>
        <taxon>Lactobacillaceae</taxon>
        <taxon>Ligilactobacillus</taxon>
    </lineage>
</organism>
<dbReference type="CDD" id="cd00941">
    <property type="entry name" value="FokI_N"/>
    <property type="match status" value="1"/>
</dbReference>
<dbReference type="SUPFAM" id="SSF46785">
    <property type="entry name" value="Winged helix' DNA-binding domain"/>
    <property type="match status" value="3"/>
</dbReference>
<dbReference type="REBASE" id="257630">
    <property type="entry name" value="Lmu147ORF8710P"/>
</dbReference>
<dbReference type="GeneID" id="48467227"/>
<dbReference type="InterPro" id="IPR011335">
    <property type="entry name" value="Restrct_endonuc-II-like"/>
</dbReference>
<dbReference type="SUPFAM" id="SSF52980">
    <property type="entry name" value="Restriction endonuclease-like"/>
    <property type="match status" value="1"/>
</dbReference>
<dbReference type="AlphaFoldDB" id="A0AAD0L0V3"/>
<feature type="domain" description="FokI recognition" evidence="2">
    <location>
        <begin position="157"/>
        <end position="278"/>
    </location>
</feature>
<dbReference type="Pfam" id="PF16902">
    <property type="entry name" value="FokI_D3"/>
    <property type="match status" value="1"/>
</dbReference>
<feature type="domain" description="FokI cleavage" evidence="4">
    <location>
        <begin position="411"/>
        <end position="566"/>
    </location>
</feature>
<keyword evidence="6" id="KW-0255">Endonuclease</keyword>
<feature type="domain" description="FokI D3" evidence="5">
    <location>
        <begin position="311"/>
        <end position="372"/>
    </location>
</feature>
<dbReference type="GO" id="GO:0009307">
    <property type="term" value="P:DNA restriction-modification system"/>
    <property type="evidence" value="ECO:0007669"/>
    <property type="project" value="InterPro"/>
</dbReference>
<evidence type="ECO:0000259" key="2">
    <source>
        <dbReference type="Pfam" id="PF02980"/>
    </source>
</evidence>
<dbReference type="RefSeq" id="WP_112193792.1">
    <property type="nucleotide sequence ID" value="NZ_CP023565.1"/>
</dbReference>
<evidence type="ECO:0000256" key="1">
    <source>
        <dbReference type="ARBA" id="ARBA00022801"/>
    </source>
</evidence>
<dbReference type="InterPro" id="IPR004234">
    <property type="entry name" value="FokI_D1"/>
</dbReference>
<protein>
    <submittedName>
        <fullName evidence="6">Restriction endonuclease</fullName>
    </submittedName>
</protein>